<dbReference type="Proteomes" id="UP000065734">
    <property type="component" value="Chromosome I"/>
</dbReference>
<dbReference type="KEGG" id="bvr:BVIR_361"/>
<organism evidence="2 3">
    <name type="scientific">Blastochloris viridis</name>
    <name type="common">Rhodopseudomonas viridis</name>
    <dbReference type="NCBI Taxonomy" id="1079"/>
    <lineage>
        <taxon>Bacteria</taxon>
        <taxon>Pseudomonadati</taxon>
        <taxon>Pseudomonadota</taxon>
        <taxon>Alphaproteobacteria</taxon>
        <taxon>Hyphomicrobiales</taxon>
        <taxon>Blastochloridaceae</taxon>
        <taxon>Blastochloris</taxon>
    </lineage>
</organism>
<sequence>MPLPTPIVAGLAASMLTLTSAVAADVTATRPDSLIAALQNAGYQAKLTKDATGDPMIESRAAGFRFRVVFFGCDNGANCNQVVFAAGFLTKEKPTLQDINDWNYDKALSKGAIDKDGDPHLRAGLWLQQPVSEDYFKGFLEVWDSSLGEFAKRFVK</sequence>
<feature type="chain" id="PRO_5009792006" description="YbjN domain-containing protein" evidence="1">
    <location>
        <begin position="24"/>
        <end position="156"/>
    </location>
</feature>
<name>A0A0P0IWL6_BLAVI</name>
<proteinExistence type="predicted"/>
<keyword evidence="1" id="KW-0732">Signal</keyword>
<evidence type="ECO:0000256" key="1">
    <source>
        <dbReference type="SAM" id="SignalP"/>
    </source>
</evidence>
<dbReference type="EMBL" id="LN907867">
    <property type="protein sequence ID" value="CUU44081.1"/>
    <property type="molecule type" value="Genomic_DNA"/>
</dbReference>
<dbReference type="STRING" id="1079.BVIR_361"/>
<keyword evidence="3" id="KW-1185">Reference proteome</keyword>
<dbReference type="InterPro" id="IPR019660">
    <property type="entry name" value="Put_sensory_transdc_reg_YbjN"/>
</dbReference>
<dbReference type="AlphaFoldDB" id="A0A0P0IWL6"/>
<gene>
    <name evidence="2" type="ORF">BVIRIDIS_31280</name>
</gene>
<evidence type="ECO:0000313" key="3">
    <source>
        <dbReference type="Proteomes" id="UP000065734"/>
    </source>
</evidence>
<dbReference type="RefSeq" id="WP_169788567.1">
    <property type="nucleotide sequence ID" value="NZ_AP014854.2"/>
</dbReference>
<reference evidence="3" key="1">
    <citation type="journal article" date="2016" name="Genome Announc.">
        <title>Revised genome sequence of the purple photosynthetic bacterium Blastochloris viridis.</title>
        <authorList>
            <person name="Liu L.N."/>
            <person name="Faulkner M."/>
            <person name="Liu X."/>
            <person name="Huang F."/>
            <person name="Darby A.C."/>
            <person name="Hall N."/>
        </authorList>
    </citation>
    <scope>NUCLEOTIDE SEQUENCE [LARGE SCALE GENOMIC DNA]</scope>
    <source>
        <strain evidence="3">ATCC 19567 / DSM 133 / F</strain>
    </source>
</reference>
<evidence type="ECO:0000313" key="2">
    <source>
        <dbReference type="EMBL" id="CUU44081.1"/>
    </source>
</evidence>
<feature type="signal peptide" evidence="1">
    <location>
        <begin position="1"/>
        <end position="23"/>
    </location>
</feature>
<dbReference type="CDD" id="cd17511">
    <property type="entry name" value="YbjN_AmyR-like"/>
    <property type="match status" value="1"/>
</dbReference>
<dbReference type="Pfam" id="PF10722">
    <property type="entry name" value="YbjN"/>
    <property type="match status" value="1"/>
</dbReference>
<evidence type="ECO:0008006" key="4">
    <source>
        <dbReference type="Google" id="ProtNLM"/>
    </source>
</evidence>
<accession>A0A0P0IWL6</accession>
<protein>
    <recommendedName>
        <fullName evidence="4">YbjN domain-containing protein</fullName>
    </recommendedName>
</protein>